<comment type="caution">
    <text evidence="1">The sequence shown here is derived from an EMBL/GenBank/DDBJ whole genome shotgun (WGS) entry which is preliminary data.</text>
</comment>
<organism evidence="1 2">
    <name type="scientific">Coemansia erecta</name>
    <dbReference type="NCBI Taxonomy" id="147472"/>
    <lineage>
        <taxon>Eukaryota</taxon>
        <taxon>Fungi</taxon>
        <taxon>Fungi incertae sedis</taxon>
        <taxon>Zoopagomycota</taxon>
        <taxon>Kickxellomycotina</taxon>
        <taxon>Kickxellomycetes</taxon>
        <taxon>Kickxellales</taxon>
        <taxon>Kickxellaceae</taxon>
        <taxon>Coemansia</taxon>
    </lineage>
</organism>
<dbReference type="AlphaFoldDB" id="A0A9W7XWU6"/>
<keyword evidence="2" id="KW-1185">Reference proteome</keyword>
<evidence type="ECO:0000313" key="2">
    <source>
        <dbReference type="Proteomes" id="UP001149813"/>
    </source>
</evidence>
<accession>A0A9W7XWU6</accession>
<evidence type="ECO:0000313" key="1">
    <source>
        <dbReference type="EMBL" id="KAJ1720500.1"/>
    </source>
</evidence>
<reference evidence="1" key="1">
    <citation type="submission" date="2022-07" db="EMBL/GenBank/DDBJ databases">
        <title>Phylogenomic reconstructions and comparative analyses of Kickxellomycotina fungi.</title>
        <authorList>
            <person name="Reynolds N.K."/>
            <person name="Stajich J.E."/>
            <person name="Barry K."/>
            <person name="Grigoriev I.V."/>
            <person name="Crous P."/>
            <person name="Smith M.E."/>
        </authorList>
    </citation>
    <scope>NUCLEOTIDE SEQUENCE</scope>
    <source>
        <strain evidence="1">NBRC 32514</strain>
    </source>
</reference>
<dbReference type="EMBL" id="JANBOJ010000252">
    <property type="protein sequence ID" value="KAJ1720500.1"/>
    <property type="molecule type" value="Genomic_DNA"/>
</dbReference>
<name>A0A9W7XWU6_9FUNG</name>
<protein>
    <submittedName>
        <fullName evidence="1">Uncharacterized protein</fullName>
    </submittedName>
</protein>
<dbReference type="Proteomes" id="UP001149813">
    <property type="component" value="Unassembled WGS sequence"/>
</dbReference>
<proteinExistence type="predicted"/>
<sequence>MPDFDLLAAAPGLAQLTAAYNLGVLAAAPAYVPPAAAPDFSPLAATPDFDLLAAAPGLAQLDAAYNLGVLDAASAYVTPAAAPDFVPPAVAPAFAPLAAAPGLAQLAAGYNSSTLLATATLDSGGASGISNGLASAVAEAFDLYCAIVALSTEIARPSNIIGDDLVNRISTVFRIINPTAGAVFDNFANSAGGIINSLVNARTASYNGST</sequence>
<gene>
    <name evidence="1" type="ORF">LPJ53_004882</name>
</gene>